<evidence type="ECO:0000313" key="1">
    <source>
        <dbReference type="EMBL" id="EGJ33713.1"/>
    </source>
</evidence>
<name>F4XNU2_9CYAN</name>
<protein>
    <submittedName>
        <fullName evidence="1">Uncharacterized protein</fullName>
    </submittedName>
</protein>
<organism evidence="1 2">
    <name type="scientific">Moorena producens 3L</name>
    <dbReference type="NCBI Taxonomy" id="489825"/>
    <lineage>
        <taxon>Bacteria</taxon>
        <taxon>Bacillati</taxon>
        <taxon>Cyanobacteriota</taxon>
        <taxon>Cyanophyceae</taxon>
        <taxon>Coleofasciculales</taxon>
        <taxon>Coleofasciculaceae</taxon>
        <taxon>Moorena</taxon>
    </lineage>
</organism>
<evidence type="ECO:0000313" key="2">
    <source>
        <dbReference type="Proteomes" id="UP000003959"/>
    </source>
</evidence>
<gene>
    <name evidence="1" type="ORF">LYNGBM3L_25310</name>
</gene>
<dbReference type="HOGENOM" id="CLU_3390304_0_0_3"/>
<dbReference type="EMBL" id="GL890841">
    <property type="protein sequence ID" value="EGJ33713.1"/>
    <property type="molecule type" value="Genomic_DNA"/>
</dbReference>
<proteinExistence type="predicted"/>
<dbReference type="Proteomes" id="UP000003959">
    <property type="component" value="Unassembled WGS sequence"/>
</dbReference>
<keyword evidence="2" id="KW-1185">Reference proteome</keyword>
<dbReference type="AlphaFoldDB" id="F4XNU2"/>
<sequence>MYALSDEFTLYRGNDWYNVLRILKRIAELVVM</sequence>
<accession>F4XNU2</accession>
<reference evidence="2" key="1">
    <citation type="journal article" date="2011" name="Proc. Natl. Acad. Sci. U.S.A.">
        <title>Genomic insights into the physiology and ecology of the marine filamentous cyanobacterium Lyngbya majuscula.</title>
        <authorList>
            <person name="Jones A.C."/>
            <person name="Monroe E.A."/>
            <person name="Podell S."/>
            <person name="Hess W.R."/>
            <person name="Klages S."/>
            <person name="Esquenazi E."/>
            <person name="Niessen S."/>
            <person name="Hoover H."/>
            <person name="Rothmann M."/>
            <person name="Lasken R.S."/>
            <person name="Yates J.R.III."/>
            <person name="Reinhardt R."/>
            <person name="Kube M."/>
            <person name="Burkart M.D."/>
            <person name="Allen E.E."/>
            <person name="Dorrestein P.C."/>
            <person name="Gerwick W.H."/>
            <person name="Gerwick L."/>
        </authorList>
    </citation>
    <scope>NUCLEOTIDE SEQUENCE [LARGE SCALE GENOMIC DNA]</scope>
    <source>
        <strain evidence="2">3L</strain>
    </source>
</reference>